<feature type="transmembrane region" description="Helical" evidence="2">
    <location>
        <begin position="218"/>
        <end position="236"/>
    </location>
</feature>
<dbReference type="Pfam" id="PF06240">
    <property type="entry name" value="COXG"/>
    <property type="match status" value="1"/>
</dbReference>
<keyword evidence="2" id="KW-0472">Membrane</keyword>
<dbReference type="RefSeq" id="WP_133867996.1">
    <property type="nucleotide sequence ID" value="NZ_SOAU01000001.1"/>
</dbReference>
<dbReference type="InterPro" id="IPR023393">
    <property type="entry name" value="START-like_dom_sf"/>
</dbReference>
<dbReference type="PANTHER" id="PTHR38588">
    <property type="entry name" value="BLL0334 PROTEIN"/>
    <property type="match status" value="1"/>
</dbReference>
<sequence>MAEQIVNEFTVNRPIDEAWPIICDLERIAPCMPGAQLDEIEGEIHRGRVKVKLGAVATEFKGEAHFVERDDEAHTAKLVGKGRDTKGRGNASADISATAEALSPTSTKCTVVADIHITGKIAQFGRGILGDVSKKLVDQFANNLNEMLDDQGTAPAADDASADEAGSAETQSTEAGTADATETAAAGAAAAEEAPKVRRIEGPAAEPVDLADMAGPAVAKRVVPVVIALLLLLLLLRRRGS</sequence>
<evidence type="ECO:0000313" key="3">
    <source>
        <dbReference type="EMBL" id="TDT15558.1"/>
    </source>
</evidence>
<dbReference type="Proteomes" id="UP000294558">
    <property type="component" value="Unassembled WGS sequence"/>
</dbReference>
<reference evidence="3 4" key="1">
    <citation type="submission" date="2019-03" db="EMBL/GenBank/DDBJ databases">
        <title>Sequencing the genomes of 1000 actinobacteria strains.</title>
        <authorList>
            <person name="Klenk H.-P."/>
        </authorList>
    </citation>
    <scope>NUCLEOTIDE SEQUENCE [LARGE SCALE GENOMIC DNA]</scope>
    <source>
        <strain evidence="3 4">DSM 18936</strain>
    </source>
</reference>
<keyword evidence="4" id="KW-1185">Reference proteome</keyword>
<protein>
    <recommendedName>
        <fullName evidence="5">Carbon monoxide dehydrogenase subunit G</fullName>
    </recommendedName>
</protein>
<dbReference type="InterPro" id="IPR010419">
    <property type="entry name" value="CO_DH_gsu"/>
</dbReference>
<dbReference type="PANTHER" id="PTHR38588:SF1">
    <property type="entry name" value="BLL0334 PROTEIN"/>
    <property type="match status" value="1"/>
</dbReference>
<keyword evidence="2" id="KW-0812">Transmembrane</keyword>
<organism evidence="3 4">
    <name type="scientific">Ilumatobacter fluminis</name>
    <dbReference type="NCBI Taxonomy" id="467091"/>
    <lineage>
        <taxon>Bacteria</taxon>
        <taxon>Bacillati</taxon>
        <taxon>Actinomycetota</taxon>
        <taxon>Acidimicrobiia</taxon>
        <taxon>Acidimicrobiales</taxon>
        <taxon>Ilumatobacteraceae</taxon>
        <taxon>Ilumatobacter</taxon>
    </lineage>
</organism>
<accession>A0A4V3EIR8</accession>
<dbReference type="CDD" id="cd07823">
    <property type="entry name" value="SRPBCC_5"/>
    <property type="match status" value="1"/>
</dbReference>
<dbReference type="EMBL" id="SOAU01000001">
    <property type="protein sequence ID" value="TDT15558.1"/>
    <property type="molecule type" value="Genomic_DNA"/>
</dbReference>
<feature type="region of interest" description="Disordered" evidence="1">
    <location>
        <begin position="149"/>
        <end position="200"/>
    </location>
</feature>
<feature type="compositionally biased region" description="Low complexity" evidence="1">
    <location>
        <begin position="152"/>
        <end position="192"/>
    </location>
</feature>
<evidence type="ECO:0000256" key="2">
    <source>
        <dbReference type="SAM" id="Phobius"/>
    </source>
</evidence>
<evidence type="ECO:0008006" key="5">
    <source>
        <dbReference type="Google" id="ProtNLM"/>
    </source>
</evidence>
<dbReference type="OrthoDB" id="9808623at2"/>
<evidence type="ECO:0000256" key="1">
    <source>
        <dbReference type="SAM" id="MobiDB-lite"/>
    </source>
</evidence>
<evidence type="ECO:0000313" key="4">
    <source>
        <dbReference type="Proteomes" id="UP000294558"/>
    </source>
</evidence>
<dbReference type="Gene3D" id="3.30.530.20">
    <property type="match status" value="1"/>
</dbReference>
<keyword evidence="2" id="KW-1133">Transmembrane helix</keyword>
<gene>
    <name evidence="3" type="ORF">BDK89_1130</name>
</gene>
<name>A0A4V3EIR8_9ACTN</name>
<comment type="caution">
    <text evidence="3">The sequence shown here is derived from an EMBL/GenBank/DDBJ whole genome shotgun (WGS) entry which is preliminary data.</text>
</comment>
<feature type="region of interest" description="Disordered" evidence="1">
    <location>
        <begin position="81"/>
        <end position="100"/>
    </location>
</feature>
<dbReference type="SUPFAM" id="SSF55961">
    <property type="entry name" value="Bet v1-like"/>
    <property type="match status" value="1"/>
</dbReference>
<proteinExistence type="predicted"/>
<dbReference type="AlphaFoldDB" id="A0A4V3EIR8"/>